<name>A0ABU3EUY7_9ENTE</name>
<keyword evidence="1" id="KW-0808">Transferase</keyword>
<protein>
    <submittedName>
        <fullName evidence="1">Nucleotidyl transferase AbiEii/AbiGii toxin family protein</fullName>
    </submittedName>
</protein>
<organism evidence="1 2">
    <name type="scientific">Enterococcus hulanensis</name>
    <dbReference type="NCBI Taxonomy" id="2559929"/>
    <lineage>
        <taxon>Bacteria</taxon>
        <taxon>Bacillati</taxon>
        <taxon>Bacillota</taxon>
        <taxon>Bacilli</taxon>
        <taxon>Lactobacillales</taxon>
        <taxon>Enterococcaceae</taxon>
        <taxon>Enterococcus</taxon>
    </lineage>
</organism>
<evidence type="ECO:0000313" key="1">
    <source>
        <dbReference type="EMBL" id="MDT2598143.1"/>
    </source>
</evidence>
<dbReference type="EMBL" id="JARPYI010000001">
    <property type="protein sequence ID" value="MDT2598143.1"/>
    <property type="molecule type" value="Genomic_DNA"/>
</dbReference>
<accession>A0ABU3EUY7</accession>
<dbReference type="GO" id="GO:0016740">
    <property type="term" value="F:transferase activity"/>
    <property type="evidence" value="ECO:0007669"/>
    <property type="project" value="UniProtKB-KW"/>
</dbReference>
<sequence length="225" mass="25698">MIGSLIGLDLRATMDLDATIKGFELTPEKLLEIAHQIVNIPTEVSFKLSVIGVEEIRETDDYPGFKLKLAADFERIHEIITIDVTTGDAITPKEIDFRFRRLFDDQRIELWSYPVENVLAEKLETILSRGVATTRPRDFYDVFILSKMKADQIDYTILATALINTKNKRGSVFDIKQSLEILTEISLSEFQQKLWANYQSQYHYAADISHKTVLKAVSELVAIII</sequence>
<proteinExistence type="predicted"/>
<comment type="caution">
    <text evidence="1">The sequence shown here is derived from an EMBL/GenBank/DDBJ whole genome shotgun (WGS) entry which is preliminary data.</text>
</comment>
<reference evidence="1 2" key="1">
    <citation type="submission" date="2023-03" db="EMBL/GenBank/DDBJ databases">
        <authorList>
            <person name="Shen W."/>
            <person name="Cai J."/>
        </authorList>
    </citation>
    <scope>NUCLEOTIDE SEQUENCE [LARGE SCALE GENOMIC DNA]</scope>
    <source>
        <strain evidence="1 2">D6-4</strain>
    </source>
</reference>
<keyword evidence="2" id="KW-1185">Reference proteome</keyword>
<dbReference type="InterPro" id="IPR014942">
    <property type="entry name" value="AbiEii"/>
</dbReference>
<gene>
    <name evidence="1" type="ORF">P7D85_00065</name>
</gene>
<evidence type="ECO:0000313" key="2">
    <source>
        <dbReference type="Proteomes" id="UP001252875"/>
    </source>
</evidence>
<dbReference type="Pfam" id="PF08843">
    <property type="entry name" value="AbiEii"/>
    <property type="match status" value="1"/>
</dbReference>
<dbReference type="Proteomes" id="UP001252875">
    <property type="component" value="Unassembled WGS sequence"/>
</dbReference>
<dbReference type="RefSeq" id="WP_311821470.1">
    <property type="nucleotide sequence ID" value="NZ_JARPYF010000001.1"/>
</dbReference>